<protein>
    <recommendedName>
        <fullName evidence="3">F-box domain-containing protein</fullName>
    </recommendedName>
</protein>
<dbReference type="EMBL" id="LT994651">
    <property type="protein sequence ID" value="SPN79598.1"/>
    <property type="molecule type" value="Genomic_DNA"/>
</dbReference>
<keyword evidence="2" id="KW-1185">Reference proteome</keyword>
<organism evidence="1">
    <name type="scientific">Brazilian cedratvirus IHUMI</name>
    <dbReference type="NCBI Taxonomy" id="2126980"/>
    <lineage>
        <taxon>Viruses</taxon>
        <taxon>Pithoviruses</taxon>
        <taxon>Orthocedratvirinae</taxon>
        <taxon>Alphacedratvirus</taxon>
        <taxon>Alphacedratvirus brasiliense</taxon>
    </lineage>
</organism>
<accession>A0A2R8FF92</accession>
<gene>
    <name evidence="1" type="ORF">BRZCDTV_434</name>
</gene>
<evidence type="ECO:0008006" key="3">
    <source>
        <dbReference type="Google" id="ProtNLM"/>
    </source>
</evidence>
<proteinExistence type="predicted"/>
<reference evidence="1" key="1">
    <citation type="submission" date="2018-03" db="EMBL/GenBank/DDBJ databases">
        <authorList>
            <consortium name="Urmite Genomes"/>
        </authorList>
    </citation>
    <scope>NUCLEOTIDE SEQUENCE [LARGE SCALE GENOMIC DNA]</scope>
    <source>
        <strain evidence="1">IHUMI-27.7</strain>
    </source>
</reference>
<name>A0A2R8FF92_9VIRU</name>
<evidence type="ECO:0000313" key="1">
    <source>
        <dbReference type="EMBL" id="SPN79598.1"/>
    </source>
</evidence>
<dbReference type="Proteomes" id="UP000273054">
    <property type="component" value="Segment"/>
</dbReference>
<evidence type="ECO:0000313" key="2">
    <source>
        <dbReference type="Proteomes" id="UP000273054"/>
    </source>
</evidence>
<sequence length="72" mass="8256">MSEIILPDDLLVLIFSYSEFTGLQTLREAFPHLLDLKLHKVVVRNFINKNQSTQDPYIKVAVSISKLVLENV</sequence>